<reference evidence="2 3" key="1">
    <citation type="submission" date="2015-06" db="EMBL/GenBank/DDBJ databases">
        <title>Draft genome of the ant-associated black yeast Phialophora attae CBS 131958.</title>
        <authorList>
            <person name="Moreno L.F."/>
            <person name="Stielow B.J."/>
            <person name="de Hoog S."/>
            <person name="Vicente V.A."/>
            <person name="Weiss V.A."/>
            <person name="de Vries M."/>
            <person name="Cruz L.M."/>
            <person name="Souza E.M."/>
        </authorList>
    </citation>
    <scope>NUCLEOTIDE SEQUENCE [LARGE SCALE GENOMIC DNA]</scope>
    <source>
        <strain evidence="2 3">CBS 131958</strain>
    </source>
</reference>
<gene>
    <name evidence="2" type="ORF">AB675_3001</name>
</gene>
<dbReference type="InterPro" id="IPR002125">
    <property type="entry name" value="CMP_dCMP_dom"/>
</dbReference>
<accession>A0A0N1H4Q5</accession>
<evidence type="ECO:0000313" key="2">
    <source>
        <dbReference type="EMBL" id="KPI36392.1"/>
    </source>
</evidence>
<feature type="domain" description="CMP/dCMP-type deaminase" evidence="1">
    <location>
        <begin position="12"/>
        <end position="126"/>
    </location>
</feature>
<evidence type="ECO:0000259" key="1">
    <source>
        <dbReference type="PROSITE" id="PS51747"/>
    </source>
</evidence>
<dbReference type="OrthoDB" id="408702at2759"/>
<dbReference type="GO" id="GO:0003824">
    <property type="term" value="F:catalytic activity"/>
    <property type="evidence" value="ECO:0007669"/>
    <property type="project" value="InterPro"/>
</dbReference>
<keyword evidence="3" id="KW-1185">Reference proteome</keyword>
<dbReference type="SUPFAM" id="SSF53927">
    <property type="entry name" value="Cytidine deaminase-like"/>
    <property type="match status" value="1"/>
</dbReference>
<name>A0A0N1H4Q5_9EURO</name>
<dbReference type="Gene3D" id="3.40.140.10">
    <property type="entry name" value="Cytidine Deaminase, domain 2"/>
    <property type="match status" value="1"/>
</dbReference>
<dbReference type="RefSeq" id="XP_017996355.1">
    <property type="nucleotide sequence ID" value="XM_018143019.1"/>
</dbReference>
<dbReference type="VEuPathDB" id="FungiDB:AB675_3001"/>
<dbReference type="STRING" id="1664694.A0A0N1H4Q5"/>
<organism evidence="2 3">
    <name type="scientific">Cyphellophora attinorum</name>
    <dbReference type="NCBI Taxonomy" id="1664694"/>
    <lineage>
        <taxon>Eukaryota</taxon>
        <taxon>Fungi</taxon>
        <taxon>Dikarya</taxon>
        <taxon>Ascomycota</taxon>
        <taxon>Pezizomycotina</taxon>
        <taxon>Eurotiomycetes</taxon>
        <taxon>Chaetothyriomycetidae</taxon>
        <taxon>Chaetothyriales</taxon>
        <taxon>Cyphellophoraceae</taxon>
        <taxon>Cyphellophora</taxon>
    </lineage>
</organism>
<dbReference type="Pfam" id="PF00383">
    <property type="entry name" value="dCMP_cyt_deam_1"/>
    <property type="match status" value="1"/>
</dbReference>
<dbReference type="InterPro" id="IPR016193">
    <property type="entry name" value="Cytidine_deaminase-like"/>
</dbReference>
<dbReference type="EMBL" id="LFJN01000031">
    <property type="protein sequence ID" value="KPI36392.1"/>
    <property type="molecule type" value="Genomic_DNA"/>
</dbReference>
<comment type="caution">
    <text evidence="2">The sequence shown here is derived from an EMBL/GenBank/DDBJ whole genome shotgun (WGS) entry which is preliminary data.</text>
</comment>
<dbReference type="GeneID" id="28734899"/>
<dbReference type="Proteomes" id="UP000038010">
    <property type="component" value="Unassembled WGS sequence"/>
</dbReference>
<evidence type="ECO:0000313" key="3">
    <source>
        <dbReference type="Proteomes" id="UP000038010"/>
    </source>
</evidence>
<sequence>MQQSHRLPLTTDQIDAAFQTCLKVQDEATTHHNKRPFAAVLLGPDNTSILLSHFSISHYQHAESELARLAAIHYAEEFLGKCTLVSTWEPCAMCTGTTYWVGVGRILYAASEGSLGRLTGDDNGENMTMALPCRTVVDAGQKDIEVIGPVAKWEEEVLRHSDAWWKAHTTS</sequence>
<protein>
    <submittedName>
        <fullName evidence="2">Putative cytosine deaminase</fullName>
    </submittedName>
</protein>
<proteinExistence type="predicted"/>
<dbReference type="PROSITE" id="PS51747">
    <property type="entry name" value="CYT_DCMP_DEAMINASES_2"/>
    <property type="match status" value="1"/>
</dbReference>
<dbReference type="GO" id="GO:0006139">
    <property type="term" value="P:nucleobase-containing compound metabolic process"/>
    <property type="evidence" value="ECO:0007669"/>
    <property type="project" value="UniProtKB-ARBA"/>
</dbReference>
<dbReference type="AlphaFoldDB" id="A0A0N1H4Q5"/>